<evidence type="ECO:0000313" key="2">
    <source>
        <dbReference type="EMBL" id="MPN07332.1"/>
    </source>
</evidence>
<feature type="transmembrane region" description="Helical" evidence="1">
    <location>
        <begin position="77"/>
        <end position="95"/>
    </location>
</feature>
<accession>A0A645F1E5</accession>
<proteinExistence type="predicted"/>
<evidence type="ECO:0000256" key="1">
    <source>
        <dbReference type="SAM" id="Phobius"/>
    </source>
</evidence>
<organism evidence="2">
    <name type="scientific">bioreactor metagenome</name>
    <dbReference type="NCBI Taxonomy" id="1076179"/>
    <lineage>
        <taxon>unclassified sequences</taxon>
        <taxon>metagenomes</taxon>
        <taxon>ecological metagenomes</taxon>
    </lineage>
</organism>
<dbReference type="EMBL" id="VSSQ01053293">
    <property type="protein sequence ID" value="MPN07332.1"/>
    <property type="molecule type" value="Genomic_DNA"/>
</dbReference>
<keyword evidence="1" id="KW-0812">Transmembrane</keyword>
<keyword evidence="1" id="KW-1133">Transmembrane helix</keyword>
<name>A0A645F1E5_9ZZZZ</name>
<keyword evidence="1" id="KW-0472">Membrane</keyword>
<protein>
    <submittedName>
        <fullName evidence="2">Uncharacterized protein</fullName>
    </submittedName>
</protein>
<comment type="caution">
    <text evidence="2">The sequence shown here is derived from an EMBL/GenBank/DDBJ whole genome shotgun (WGS) entry which is preliminary data.</text>
</comment>
<dbReference type="AlphaFoldDB" id="A0A645F1E5"/>
<gene>
    <name evidence="2" type="ORF">SDC9_154598</name>
</gene>
<reference evidence="2" key="1">
    <citation type="submission" date="2019-08" db="EMBL/GenBank/DDBJ databases">
        <authorList>
            <person name="Kucharzyk K."/>
            <person name="Murdoch R.W."/>
            <person name="Higgins S."/>
            <person name="Loffler F."/>
        </authorList>
    </citation>
    <scope>NUCLEOTIDE SEQUENCE</scope>
</reference>
<sequence length="101" mass="11684">MFVIFLPIVIYCIVFFAVVIEESVASFAEVIPNFIGHASWNVADLFPVFLEFFEKRNYGFPIFGKHIVFRGLDELQFFIQIGLLGIFQPFVKLIFRGIEIS</sequence>